<feature type="compositionally biased region" description="Pro residues" evidence="1">
    <location>
        <begin position="132"/>
        <end position="143"/>
    </location>
</feature>
<dbReference type="VEuPathDB" id="FungiDB:AB675_6693"/>
<dbReference type="AlphaFoldDB" id="A0A0N1H8N0"/>
<evidence type="ECO:0000313" key="3">
    <source>
        <dbReference type="EMBL" id="KPI43355.1"/>
    </source>
</evidence>
<dbReference type="OrthoDB" id="8625101at2759"/>
<keyword evidence="4" id="KW-1185">Reference proteome</keyword>
<feature type="compositionally biased region" description="Basic and acidic residues" evidence="1">
    <location>
        <begin position="31"/>
        <end position="44"/>
    </location>
</feature>
<feature type="region of interest" description="Disordered" evidence="1">
    <location>
        <begin position="598"/>
        <end position="669"/>
    </location>
</feature>
<dbReference type="GeneID" id="28738881"/>
<feature type="compositionally biased region" description="Polar residues" evidence="1">
    <location>
        <begin position="251"/>
        <end position="266"/>
    </location>
</feature>
<feature type="region of interest" description="Disordered" evidence="1">
    <location>
        <begin position="84"/>
        <end position="186"/>
    </location>
</feature>
<dbReference type="InterPro" id="IPR025261">
    <property type="entry name" value="Atos-like_cons_dom"/>
</dbReference>
<name>A0A0N1H8N0_9EURO</name>
<dbReference type="RefSeq" id="XP_018003318.1">
    <property type="nucleotide sequence ID" value="XM_018147001.1"/>
</dbReference>
<feature type="region of interest" description="Disordered" evidence="1">
    <location>
        <begin position="537"/>
        <end position="570"/>
    </location>
</feature>
<dbReference type="Pfam" id="PF13889">
    <property type="entry name" value="Chromosome_seg"/>
    <property type="match status" value="1"/>
</dbReference>
<dbReference type="PANTHER" id="PTHR13199:SF11">
    <property type="entry name" value="PROTEIN ATOSSA"/>
    <property type="match status" value="1"/>
</dbReference>
<accession>A0A0N1H8N0</accession>
<dbReference type="PANTHER" id="PTHR13199">
    <property type="entry name" value="GH03947P"/>
    <property type="match status" value="1"/>
</dbReference>
<dbReference type="SMART" id="SM01177">
    <property type="entry name" value="DUF4210"/>
    <property type="match status" value="1"/>
</dbReference>
<dbReference type="EMBL" id="LFJN01000005">
    <property type="protein sequence ID" value="KPI43355.1"/>
    <property type="molecule type" value="Genomic_DNA"/>
</dbReference>
<gene>
    <name evidence="3" type="ORF">AB675_6693</name>
</gene>
<evidence type="ECO:0000259" key="2">
    <source>
        <dbReference type="SMART" id="SM01177"/>
    </source>
</evidence>
<organism evidence="3 4">
    <name type="scientific">Cyphellophora attinorum</name>
    <dbReference type="NCBI Taxonomy" id="1664694"/>
    <lineage>
        <taxon>Eukaryota</taxon>
        <taxon>Fungi</taxon>
        <taxon>Dikarya</taxon>
        <taxon>Ascomycota</taxon>
        <taxon>Pezizomycotina</taxon>
        <taxon>Eurotiomycetes</taxon>
        <taxon>Chaetothyriomycetidae</taxon>
        <taxon>Chaetothyriales</taxon>
        <taxon>Cyphellophoraceae</taxon>
        <taxon>Cyphellophora</taxon>
    </lineage>
</organism>
<proteinExistence type="predicted"/>
<dbReference type="Pfam" id="PF13915">
    <property type="entry name" value="DUF4210"/>
    <property type="match status" value="1"/>
</dbReference>
<comment type="caution">
    <text evidence="3">The sequence shown here is derived from an EMBL/GenBank/DDBJ whole genome shotgun (WGS) entry which is preliminary data.</text>
</comment>
<reference evidence="3 4" key="1">
    <citation type="submission" date="2015-06" db="EMBL/GenBank/DDBJ databases">
        <title>Draft genome of the ant-associated black yeast Phialophora attae CBS 131958.</title>
        <authorList>
            <person name="Moreno L.F."/>
            <person name="Stielow B.J."/>
            <person name="de Hoog S."/>
            <person name="Vicente V.A."/>
            <person name="Weiss V.A."/>
            <person name="de Vries M."/>
            <person name="Cruz L.M."/>
            <person name="Souza E.M."/>
        </authorList>
    </citation>
    <scope>NUCLEOTIDE SEQUENCE [LARGE SCALE GENOMIC DNA]</scope>
    <source>
        <strain evidence="3 4">CBS 131958</strain>
    </source>
</reference>
<evidence type="ECO:0000256" key="1">
    <source>
        <dbReference type="SAM" id="MobiDB-lite"/>
    </source>
</evidence>
<feature type="region of interest" description="Disordered" evidence="1">
    <location>
        <begin position="1"/>
        <end position="44"/>
    </location>
</feature>
<feature type="compositionally biased region" description="Low complexity" evidence="1">
    <location>
        <begin position="174"/>
        <end position="185"/>
    </location>
</feature>
<feature type="compositionally biased region" description="Low complexity" evidence="1">
    <location>
        <begin position="620"/>
        <end position="632"/>
    </location>
</feature>
<dbReference type="Proteomes" id="UP000038010">
    <property type="component" value="Unassembled WGS sequence"/>
</dbReference>
<dbReference type="InterPro" id="IPR033473">
    <property type="entry name" value="Atos-like_C"/>
</dbReference>
<feature type="domain" description="Atos-like conserved" evidence="2">
    <location>
        <begin position="289"/>
        <end position="363"/>
    </location>
</feature>
<protein>
    <recommendedName>
        <fullName evidence="2">Atos-like conserved domain-containing protein</fullName>
    </recommendedName>
</protein>
<feature type="compositionally biased region" description="Polar residues" evidence="1">
    <location>
        <begin position="542"/>
        <end position="570"/>
    </location>
</feature>
<sequence length="695" mass="75628">MARTRRDSGSSPDGEFTPAFTTYRGLRRRRGSSEDPEIRTSSRDELIQCIKRGQRPTWVPTPNFEALCAEADIEAEARLINELGDGGVTGPAPETPTKPLSALHTGDFGASSSTSGSLHGVPSDPRRTTSPPQTPFAGSPPPWTAVTPFSRFQRTISDPAGLDRPTTDQRNRSRAPSIGSSLSSSYIMRTPTSPLVHATSNLSIDLPDSGNSDPPLPASKLYTSQDVGQGFTPPSMRREATVPMRSHQARRSLTSFTYQPASSASTVYPRRQRRLSHAPETSSLQRNSMVGSFEESILRGRMSAAPSIPLHFVAKIGVSGRGDCPPGLKCPSQVTVPFTAVFYHYPSNAGSRSISDESPSPYVGTINLREHLKTPVQPGSRKRRSLANEMDATTIQDPYLADSPSSGRAAFQTEKSAIGGAYRVPQQGQLQIILKNPENTAVKLFLVPYDLDDMSPDTKTFVRQRSFSTGPVVENVLSDKPIQDPLSSKHVLRYLIHLKFCCIGKGKFYLYDSIRVVFANRVPDGKEQLKNEIQVPEPRYSTLLTKSQPGSATASRRHSTNASFSPSPLTFDSPRTLDTLAALSPSLVTTDLVQHRLAQNPSPISSRKENVKFPDMMQASGGTSSTSRPTSPEYGFERASVSQRGSPVPWGTTIDLQPRSPSPAFNGDGLLSRKLKELGRQNAKNADVKNLGQRP</sequence>
<evidence type="ECO:0000313" key="4">
    <source>
        <dbReference type="Proteomes" id="UP000038010"/>
    </source>
</evidence>
<dbReference type="InterPro" id="IPR051506">
    <property type="entry name" value="ATOS_Transcription_Regulators"/>
</dbReference>
<feature type="region of interest" description="Disordered" evidence="1">
    <location>
        <begin position="200"/>
        <end position="283"/>
    </location>
</feature>